<dbReference type="PROSITE" id="PS51257">
    <property type="entry name" value="PROKAR_LIPOPROTEIN"/>
    <property type="match status" value="1"/>
</dbReference>
<dbReference type="Pfam" id="PF16757">
    <property type="entry name" value="Fucosidase_C"/>
    <property type="match status" value="1"/>
</dbReference>
<evidence type="ECO:0000259" key="8">
    <source>
        <dbReference type="Pfam" id="PF16757"/>
    </source>
</evidence>
<organism evidence="9 10">
    <name type="scientific">Candidatus Ordinivivax streblomastigis</name>
    <dbReference type="NCBI Taxonomy" id="2540710"/>
    <lineage>
        <taxon>Bacteria</taxon>
        <taxon>Pseudomonadati</taxon>
        <taxon>Bacteroidota</taxon>
        <taxon>Bacteroidia</taxon>
        <taxon>Bacteroidales</taxon>
        <taxon>Candidatus Ordinivivax</taxon>
    </lineage>
</organism>
<proteinExistence type="inferred from homology"/>
<dbReference type="SUPFAM" id="SSF51445">
    <property type="entry name" value="(Trans)glycosidases"/>
    <property type="match status" value="1"/>
</dbReference>
<dbReference type="InterPro" id="IPR031919">
    <property type="entry name" value="Fucosidase_C"/>
</dbReference>
<feature type="domain" description="Alpha-L-fucosidase C-terminal" evidence="8">
    <location>
        <begin position="428"/>
        <end position="507"/>
    </location>
</feature>
<keyword evidence="6" id="KW-0326">Glycosidase</keyword>
<dbReference type="EMBL" id="SNRX01000018">
    <property type="protein sequence ID" value="KAA6301484.1"/>
    <property type="molecule type" value="Genomic_DNA"/>
</dbReference>
<accession>A0A5M8NZA2</accession>
<keyword evidence="4" id="KW-0732">Signal</keyword>
<reference evidence="9 10" key="1">
    <citation type="submission" date="2019-03" db="EMBL/GenBank/DDBJ databases">
        <title>Single cell metagenomics reveals metabolic interactions within the superorganism composed of flagellate Streblomastix strix and complex community of Bacteroidetes bacteria on its surface.</title>
        <authorList>
            <person name="Treitli S.C."/>
            <person name="Kolisko M."/>
            <person name="Husnik F."/>
            <person name="Keeling P."/>
            <person name="Hampl V."/>
        </authorList>
    </citation>
    <scope>NUCLEOTIDE SEQUENCE [LARGE SCALE GENOMIC DNA]</scope>
    <source>
        <strain evidence="9">St1</strain>
    </source>
</reference>
<comment type="similarity">
    <text evidence="2">Belongs to the glycosyl hydrolase 29 family.</text>
</comment>
<comment type="function">
    <text evidence="1">Alpha-L-fucosidase is responsible for hydrolyzing the alpha-1,6-linked fucose joined to the reducing-end N-acetylglucosamine of the carbohydrate moieties of glycoproteins.</text>
</comment>
<evidence type="ECO:0000313" key="10">
    <source>
        <dbReference type="Proteomes" id="UP000324575"/>
    </source>
</evidence>
<dbReference type="GO" id="GO:0016139">
    <property type="term" value="P:glycoside catabolic process"/>
    <property type="evidence" value="ECO:0007669"/>
    <property type="project" value="TreeGrafter"/>
</dbReference>
<dbReference type="GO" id="GO:0004560">
    <property type="term" value="F:alpha-L-fucosidase activity"/>
    <property type="evidence" value="ECO:0007669"/>
    <property type="project" value="InterPro"/>
</dbReference>
<dbReference type="PIRSF" id="PIRSF001092">
    <property type="entry name" value="Alpha-L-fucosidase"/>
    <property type="match status" value="1"/>
</dbReference>
<dbReference type="AlphaFoldDB" id="A0A5M8NZA2"/>
<dbReference type="InterPro" id="IPR000933">
    <property type="entry name" value="Glyco_hydro_29"/>
</dbReference>
<dbReference type="Gene3D" id="3.20.20.80">
    <property type="entry name" value="Glycosidases"/>
    <property type="match status" value="1"/>
</dbReference>
<evidence type="ECO:0000256" key="1">
    <source>
        <dbReference type="ARBA" id="ARBA00004071"/>
    </source>
</evidence>
<dbReference type="SMART" id="SM00812">
    <property type="entry name" value="Alpha_L_fucos"/>
    <property type="match status" value="1"/>
</dbReference>
<evidence type="ECO:0000256" key="4">
    <source>
        <dbReference type="ARBA" id="ARBA00022729"/>
    </source>
</evidence>
<dbReference type="EC" id="3.2.1.51" evidence="3"/>
<dbReference type="Proteomes" id="UP000324575">
    <property type="component" value="Unassembled WGS sequence"/>
</dbReference>
<feature type="domain" description="Glycoside hydrolase family 29 N-terminal" evidence="7">
    <location>
        <begin position="33"/>
        <end position="395"/>
    </location>
</feature>
<dbReference type="InterPro" id="IPR013780">
    <property type="entry name" value="Glyco_hydro_b"/>
</dbReference>
<comment type="caution">
    <text evidence="9">The sequence shown here is derived from an EMBL/GenBank/DDBJ whole genome shotgun (WGS) entry which is preliminary data.</text>
</comment>
<dbReference type="Gene3D" id="2.60.40.1180">
    <property type="entry name" value="Golgi alpha-mannosidase II"/>
    <property type="match status" value="1"/>
</dbReference>
<dbReference type="InterPro" id="IPR017853">
    <property type="entry name" value="GH"/>
</dbReference>
<dbReference type="PANTHER" id="PTHR10030">
    <property type="entry name" value="ALPHA-L-FUCOSIDASE"/>
    <property type="match status" value="1"/>
</dbReference>
<dbReference type="GO" id="GO:0005764">
    <property type="term" value="C:lysosome"/>
    <property type="evidence" value="ECO:0007669"/>
    <property type="project" value="TreeGrafter"/>
</dbReference>
<evidence type="ECO:0000256" key="3">
    <source>
        <dbReference type="ARBA" id="ARBA00012662"/>
    </source>
</evidence>
<dbReference type="PANTHER" id="PTHR10030:SF37">
    <property type="entry name" value="ALPHA-L-FUCOSIDASE-RELATED"/>
    <property type="match status" value="1"/>
</dbReference>
<evidence type="ECO:0000256" key="5">
    <source>
        <dbReference type="ARBA" id="ARBA00022801"/>
    </source>
</evidence>
<dbReference type="GO" id="GO:0006004">
    <property type="term" value="P:fucose metabolic process"/>
    <property type="evidence" value="ECO:0007669"/>
    <property type="project" value="InterPro"/>
</dbReference>
<name>A0A5M8NZA2_9BACT</name>
<evidence type="ECO:0000313" key="9">
    <source>
        <dbReference type="EMBL" id="KAA6301484.1"/>
    </source>
</evidence>
<dbReference type="InterPro" id="IPR057739">
    <property type="entry name" value="Glyco_hydro_29_N"/>
</dbReference>
<evidence type="ECO:0000256" key="2">
    <source>
        <dbReference type="ARBA" id="ARBA00007951"/>
    </source>
</evidence>
<sequence length="529" mass="60331">MKKSIIVYLLPVLFFLSCQKETKSTINIESVASPKGTEVFQPNWENIAQNYQFPEWFCDAKFGIFIHWGVYAVPAFGNEWYPRHAYVQGTNEYNHHIATYGEHTKFGYKDFIPMFKAEKFDADQWAKLFKASGAKYVVPVAEHHDGFAMYDSDLNEWNSVKMGPKKDIIGLLKQSVEKEGLVFGLSTHRAENAWFYNGGMQFPSDVQDTTIALYGGRLNSNGKKVEGFFDNGHGADYNDAIAQEWLTRTYELINKYEPKLIWFDWTVNHPVLVPYFNQFMAYYYNNALDWNEQVVVNTKQGYPTNVQVWDMERGKSDKMMKFPWQTDTSVGKKSWSYIDGEENKTPEQIIHDLIDIVSKNGNLLLNIGPRADGTITEEQTDILFSIGKWLEVNGEAIYGTRPWKKFGEGVQSGTAGSFTDNTATAYTVQDIRFTTKGNDFYALVLNWDDAGVLIKSLDKNAIADAKILRVQMLGSNEAIAWTQTEEGLKLSFPKTKPCNAAYTFKITFDKKVGEHLQSEASDEQMKYSG</sequence>
<protein>
    <recommendedName>
        <fullName evidence="3">alpha-L-fucosidase</fullName>
        <ecNumber evidence="3">3.2.1.51</ecNumber>
    </recommendedName>
</protein>
<gene>
    <name evidence="9" type="ORF">EZS26_002358</name>
</gene>
<dbReference type="Pfam" id="PF01120">
    <property type="entry name" value="Alpha_L_fucos"/>
    <property type="match status" value="1"/>
</dbReference>
<keyword evidence="5" id="KW-0378">Hydrolase</keyword>
<evidence type="ECO:0000256" key="6">
    <source>
        <dbReference type="ARBA" id="ARBA00023295"/>
    </source>
</evidence>
<evidence type="ECO:0000259" key="7">
    <source>
        <dbReference type="Pfam" id="PF01120"/>
    </source>
</evidence>
<dbReference type="InterPro" id="IPR016286">
    <property type="entry name" value="FUC_metazoa-typ"/>
</dbReference>